<proteinExistence type="predicted"/>
<dbReference type="Proteomes" id="UP000011116">
    <property type="component" value="Chromosome 5H"/>
</dbReference>
<accession>A0A8I6XY38</accession>
<reference evidence="4" key="1">
    <citation type="journal article" date="2012" name="Nature">
        <title>A physical, genetic and functional sequence assembly of the barley genome.</title>
        <authorList>
            <consortium name="The International Barley Genome Sequencing Consortium"/>
            <person name="Mayer K.F."/>
            <person name="Waugh R."/>
            <person name="Brown J.W."/>
            <person name="Schulman A."/>
            <person name="Langridge P."/>
            <person name="Platzer M."/>
            <person name="Fincher G.B."/>
            <person name="Muehlbauer G.J."/>
            <person name="Sato K."/>
            <person name="Close T.J."/>
            <person name="Wise R.P."/>
            <person name="Stein N."/>
        </authorList>
    </citation>
    <scope>NUCLEOTIDE SEQUENCE [LARGE SCALE GENOMIC DNA]</scope>
    <source>
        <strain evidence="4">cv. Morex</strain>
    </source>
</reference>
<evidence type="ECO:0000313" key="3">
    <source>
        <dbReference type="EnsemblPlants" id="HORVU.MOREX.r3.5HG0444940.1.CDS1"/>
    </source>
</evidence>
<dbReference type="Gramene" id="HORVU.MOREX.r2.5HG0368580.1">
    <property type="protein sequence ID" value="HORVU.MOREX.r2.5HG0368580.1.CDS.1"/>
    <property type="gene ID" value="HORVU.MOREX.r2.5HG0368580"/>
</dbReference>
<name>A0A8I6XY38_HORVV</name>
<reference evidence="3" key="3">
    <citation type="submission" date="2022-01" db="UniProtKB">
        <authorList>
            <consortium name="EnsemblPlants"/>
        </authorList>
    </citation>
    <scope>IDENTIFICATION</scope>
    <source>
        <strain evidence="3">subsp. vulgare</strain>
    </source>
</reference>
<evidence type="ECO:0000256" key="2">
    <source>
        <dbReference type="SAM" id="Phobius"/>
    </source>
</evidence>
<keyword evidence="2" id="KW-0472">Membrane</keyword>
<feature type="compositionally biased region" description="Low complexity" evidence="1">
    <location>
        <begin position="274"/>
        <end position="284"/>
    </location>
</feature>
<feature type="region of interest" description="Disordered" evidence="1">
    <location>
        <begin position="263"/>
        <end position="288"/>
    </location>
</feature>
<keyword evidence="4" id="KW-1185">Reference proteome</keyword>
<dbReference type="EnsemblPlants" id="HORVU.MOREX.r3.5HG0444940.1">
    <property type="protein sequence ID" value="HORVU.MOREX.r3.5HG0444940.1.CDS1"/>
    <property type="gene ID" value="HORVU.MOREX.r3.5HG0444940"/>
</dbReference>
<dbReference type="AlphaFoldDB" id="A0A8I6XY38"/>
<reference evidence="3" key="2">
    <citation type="submission" date="2020-10" db="EMBL/GenBank/DDBJ databases">
        <authorList>
            <person name="Scholz U."/>
            <person name="Mascher M."/>
            <person name="Fiebig A."/>
        </authorList>
    </citation>
    <scope>NUCLEOTIDE SEQUENCE [LARGE SCALE GENOMIC DNA]</scope>
    <source>
        <strain evidence="3">cv. Morex</strain>
    </source>
</reference>
<protein>
    <submittedName>
        <fullName evidence="3">Uncharacterized protein</fullName>
    </submittedName>
</protein>
<feature type="region of interest" description="Disordered" evidence="1">
    <location>
        <begin position="94"/>
        <end position="116"/>
    </location>
</feature>
<keyword evidence="2" id="KW-0812">Transmembrane</keyword>
<evidence type="ECO:0000313" key="4">
    <source>
        <dbReference type="Proteomes" id="UP000011116"/>
    </source>
</evidence>
<evidence type="ECO:0000256" key="1">
    <source>
        <dbReference type="SAM" id="MobiDB-lite"/>
    </source>
</evidence>
<dbReference type="Gramene" id="HORVU.MOREX.r3.5HG0444940.1">
    <property type="protein sequence ID" value="HORVU.MOREX.r3.5HG0444940.1.CDS1"/>
    <property type="gene ID" value="HORVU.MOREX.r3.5HG0444940"/>
</dbReference>
<sequence length="374" mass="42252">MASSCAKRKQGGEARCRCRCRHVHVHYHLPRTRRRVSLLRWLPRPRLSLLSYLLVPPVLFFAMFAFVVSFLWFTMLYFAACLLSKDENLDTVENGDIGPATASDVEDSGQEGNSEAKGKAVRCAAEHLTGDSATAQFSFRRLEVQEVHADGFAQISPTISRMASSDACFDNVVPVRTNHGKLVQDVNIFETSSAMADLEEYSGWRQVQDVPVNWFVDEQNIRVPSSGTSGSGDLFSSLYSTDSAEIPDLPDMDETREISSDFPVESKQNMDVPSNTSSHHNTSNEYCDDTKELSASGTYEIIDFIDKHETRDRHLIVLLQMTSKPDSFNPQMVQPTVWFRMNLPKGVPKKKVQIVYLNWLLIVNQIWKVFVKSK</sequence>
<keyword evidence="2" id="KW-1133">Transmembrane helix</keyword>
<organism evidence="3 4">
    <name type="scientific">Hordeum vulgare subsp. vulgare</name>
    <name type="common">Domesticated barley</name>
    <dbReference type="NCBI Taxonomy" id="112509"/>
    <lineage>
        <taxon>Eukaryota</taxon>
        <taxon>Viridiplantae</taxon>
        <taxon>Streptophyta</taxon>
        <taxon>Embryophyta</taxon>
        <taxon>Tracheophyta</taxon>
        <taxon>Spermatophyta</taxon>
        <taxon>Magnoliopsida</taxon>
        <taxon>Liliopsida</taxon>
        <taxon>Poales</taxon>
        <taxon>Poaceae</taxon>
        <taxon>BOP clade</taxon>
        <taxon>Pooideae</taxon>
        <taxon>Triticodae</taxon>
        <taxon>Triticeae</taxon>
        <taxon>Hordeinae</taxon>
        <taxon>Hordeum</taxon>
    </lineage>
</organism>
<feature type="transmembrane region" description="Helical" evidence="2">
    <location>
        <begin position="49"/>
        <end position="78"/>
    </location>
</feature>